<dbReference type="GO" id="GO:0005737">
    <property type="term" value="C:cytoplasm"/>
    <property type="evidence" value="ECO:0007669"/>
    <property type="project" value="UniProtKB-ARBA"/>
</dbReference>
<sequence>MLQLKINAGELQLNAADLACARQLLESHQESKNPGPMYDFLASKGDRYAVLANGVARGDSIAGAMAIHYLESVAESHDRPITETRLNNIRYDMARGYLAMQQSRLDENPVGIIYGDINHEQATWFHNRAFRDHRLPSKAWTLDAVLRAIDEKSRPAYWEQVLNAAGKPKEELLLSADTYQKMALSAKVGPDGIQQSSREWFDRVDSLAGYWALVKSSSSQLFSSDEAAALSAAECNFNINISATPQTVERVADEDQVQRDIANGYLVNKPTHSFSFTDGTLNNTDFISVQMGSMASGGIRPGAVQLDPNVQPSRYLSDYYLERPSYMLPEAGLFDAATINGLSAQTTVNTYVDPLLLDLSGQGVTMTGIEDGVLFDTDNSGTLKRTGWAGPASGMLVIDNGSGKIDNISQMYSEYYAGAAGVNGQPGQKRFQDGFAALASEDADGNGAIDRHDPIWHKLRIWLDISHNGKVDPDELKTLDQWRITQIKVKASPVENDNRNGNRVVARGVFTIIGRQHEVLAVNFASSPVSNRIIKRDAYGAFIHSGSGEATTTAYAQLTNRHRVLSANRLKVSNLYGGSGNDVLKAGTQGSWLVGRGGSNTYVGNRGDDVFVISASDDPKNIKGNGGRDTVLIVGKKAVTLNMARSGVTLAQGGDGDDVIISGGNNSVFIKGGRGNTTLVGGDGDDVLAGGIGKNTIIGGSGKAVIYAGPQGDTIYAAEQGSIIHAGGGADKIYGGKGNDVIEAGQGNALIDGGGGINVVSLHGTHADYIITRTASGYQIRDKVAGRDGTLALKNIQKLNFSDISAIDLQEDTIVPIDDVLTTNWHGKPLIRSDVHLIRGANLLANDLRFNDKSVLRISAVSDAVGGRVRLSAAGNIVFFPDTRFTGVMSFKYQVMNTTGDTAISVVNLASGEVATKKAMVTLLSPDIPIDPMVSQQQYLSETNVIPVWQDYTGKGIRIGQFEPGGEFATGPEIFDIQHSDLAANVDPAWLATQKKTGELPAEISKHATMVAGVMVAARNNTGGVGVAYDATLGGHYLSNNGSDLTTLGKMSSYDVVNHSWSSKPDFALSHTEGGALNLPNTLKTVMHYAAANGRGGLGTVIVTAGGNQREQGGSAQGSLISHTRFGIQVGAINTPADLSTLQTRSLPFSNPGASLLVSAPGSRVLSSSHQIKAERGAIFGSEYSTEQGTSFAAPIVSGVAALMLQANPNLGYRDVQQILALSARRVKDSASQWRTNSATGWNGGGMHVSHDYGFGRVDARAAVRLAETWTSKDTDANQQYLEKNHHYTIGKPLYSGGLDTSALTMASGLNVEQVEVDFSANVGRLGDLTIKLISPSGSESVLLDRAGKKPVPNNADMGSTLFGEFNYTFMSTHHRGEHSAGQWRLEVQDAKNGLPIKPNSWSLRLFGHKSTADDVYFYTDEFFDQVAEQPTRAILNDAVNGVAGGRNTLNAAAISGAVKINLVTGEANLGGTTLTINSPQTIHNIVSGDGNDVLTAGRNNSLLDGGRGRNTLVGGAGKEIFVVRKNAGGHDSIINFEADKGEVINLVGFAEKKFSELQLSQQQDDVRIQFADKQIIIIKNRQIAALQAQHFNFQDTFIAPASYVDSRISMDKPVRKQTDILLKGGGGGIALRTDAKGKMVASLEGAVYQRENAESSTFVVVFQEGESDYRNTVRGFRHGIDKIDLSGMNIRNFSELSVTKRNAVVIHGLALIQGVDIKLTAANPEGKNISLMYLDGLDVEQLDAQDFIFADAQPMPADAPFIEADIAPLMTAMSNVDRPDRESESFYSPTKISPSLSHSLTASSY</sequence>
<dbReference type="GO" id="GO:0005509">
    <property type="term" value="F:calcium ion binding"/>
    <property type="evidence" value="ECO:0007669"/>
    <property type="project" value="InterPro"/>
</dbReference>
<dbReference type="InterPro" id="IPR002884">
    <property type="entry name" value="P_dom"/>
</dbReference>
<dbReference type="PROSITE" id="PS00138">
    <property type="entry name" value="SUBTILASE_SER"/>
    <property type="match status" value="1"/>
</dbReference>
<gene>
    <name evidence="12" type="primary">aspA_2</name>
    <name evidence="12" type="ORF">ERS137941_02534</name>
</gene>
<organism evidence="12 13">
    <name type="scientific">Yersinia enterocolitica</name>
    <dbReference type="NCBI Taxonomy" id="630"/>
    <lineage>
        <taxon>Bacteria</taxon>
        <taxon>Pseudomonadati</taxon>
        <taxon>Pseudomonadota</taxon>
        <taxon>Gammaproteobacteria</taxon>
        <taxon>Enterobacterales</taxon>
        <taxon>Yersiniaceae</taxon>
        <taxon>Yersinia</taxon>
    </lineage>
</organism>
<dbReference type="InterPro" id="IPR036852">
    <property type="entry name" value="Peptidase_S8/S53_dom_sf"/>
</dbReference>
<keyword evidence="4 12" id="KW-0645">Protease</keyword>
<dbReference type="PANTHER" id="PTHR42884:SF14">
    <property type="entry name" value="NEUROENDOCRINE CONVERTASE 1"/>
    <property type="match status" value="1"/>
</dbReference>
<dbReference type="Pfam" id="PF17963">
    <property type="entry name" value="Big_9"/>
    <property type="match status" value="1"/>
</dbReference>
<dbReference type="Pfam" id="PF01483">
    <property type="entry name" value="P_proprotein"/>
    <property type="match status" value="1"/>
</dbReference>
<feature type="compositionally biased region" description="Low complexity" evidence="10">
    <location>
        <begin position="1794"/>
        <end position="1806"/>
    </location>
</feature>
<dbReference type="GO" id="GO:0005615">
    <property type="term" value="C:extracellular space"/>
    <property type="evidence" value="ECO:0007669"/>
    <property type="project" value="InterPro"/>
</dbReference>
<accession>A0A0H5H8J4</accession>
<dbReference type="GO" id="GO:0012505">
    <property type="term" value="C:endomembrane system"/>
    <property type="evidence" value="ECO:0007669"/>
    <property type="project" value="UniProtKB-ARBA"/>
</dbReference>
<evidence type="ECO:0000256" key="2">
    <source>
        <dbReference type="ARBA" id="ARBA00004613"/>
    </source>
</evidence>
<evidence type="ECO:0000256" key="9">
    <source>
        <dbReference type="PROSITE-ProRule" id="PRU01240"/>
    </source>
</evidence>
<dbReference type="PROSITE" id="PS00018">
    <property type="entry name" value="EF_HAND_1"/>
    <property type="match status" value="1"/>
</dbReference>
<evidence type="ECO:0000256" key="7">
    <source>
        <dbReference type="ARBA" id="ARBA00022825"/>
    </source>
</evidence>
<keyword evidence="7" id="KW-0720">Serine protease</keyword>
<comment type="similarity">
    <text evidence="9">Belongs to the peptidase S8 family.</text>
</comment>
<dbReference type="PANTHER" id="PTHR42884">
    <property type="entry name" value="PROPROTEIN CONVERTASE SUBTILISIN/KEXIN-RELATED"/>
    <property type="match status" value="1"/>
</dbReference>
<dbReference type="InterPro" id="IPR000209">
    <property type="entry name" value="Peptidase_S8/S53_dom"/>
</dbReference>
<dbReference type="InterPro" id="IPR011049">
    <property type="entry name" value="Serralysin-like_metalloprot_C"/>
</dbReference>
<comment type="cofactor">
    <cofactor evidence="1">
        <name>Ca(2+)</name>
        <dbReference type="ChEBI" id="CHEBI:29108"/>
    </cofactor>
</comment>
<dbReference type="PRINTS" id="PR00313">
    <property type="entry name" value="CABNDNGRPT"/>
</dbReference>
<proteinExistence type="inferred from homology"/>
<dbReference type="Gene3D" id="3.40.50.200">
    <property type="entry name" value="Peptidase S8/S53 domain"/>
    <property type="match status" value="1"/>
</dbReference>
<name>A0A0H5H8J4_YEREN</name>
<dbReference type="PROSITE" id="PS51892">
    <property type="entry name" value="SUBTILASE"/>
    <property type="match status" value="1"/>
</dbReference>
<dbReference type="GO" id="GO:0016485">
    <property type="term" value="P:protein processing"/>
    <property type="evidence" value="ECO:0007669"/>
    <property type="project" value="TreeGrafter"/>
</dbReference>
<dbReference type="GO" id="GO:0016020">
    <property type="term" value="C:membrane"/>
    <property type="evidence" value="ECO:0007669"/>
    <property type="project" value="TreeGrafter"/>
</dbReference>
<dbReference type="SUPFAM" id="SSF52743">
    <property type="entry name" value="Subtilisin-like"/>
    <property type="match status" value="1"/>
</dbReference>
<dbReference type="InterPro" id="IPR001343">
    <property type="entry name" value="Hemolysn_Ca-bd"/>
</dbReference>
<dbReference type="PROSITE" id="PS51829">
    <property type="entry name" value="P_HOMO_B"/>
    <property type="match status" value="1"/>
</dbReference>
<dbReference type="InterPro" id="IPR013858">
    <property type="entry name" value="Peptidase_M10B_C"/>
</dbReference>
<dbReference type="InterPro" id="IPR023828">
    <property type="entry name" value="Peptidase_S8_Ser-AS"/>
</dbReference>
<dbReference type="InterPro" id="IPR018247">
    <property type="entry name" value="EF_Hand_1_Ca_BS"/>
</dbReference>
<evidence type="ECO:0000256" key="10">
    <source>
        <dbReference type="SAM" id="MobiDB-lite"/>
    </source>
</evidence>
<dbReference type="InterPro" id="IPR008979">
    <property type="entry name" value="Galactose-bd-like_sf"/>
</dbReference>
<dbReference type="EMBL" id="CGBR01000017">
    <property type="protein sequence ID" value="CFQ65486.1"/>
    <property type="molecule type" value="Genomic_DNA"/>
</dbReference>
<evidence type="ECO:0000256" key="8">
    <source>
        <dbReference type="ARBA" id="ARBA00022837"/>
    </source>
</evidence>
<dbReference type="Gene3D" id="2.60.120.260">
    <property type="entry name" value="Galactose-binding domain-like"/>
    <property type="match status" value="1"/>
</dbReference>
<dbReference type="Gene3D" id="2.150.10.10">
    <property type="entry name" value="Serralysin-like metalloprotease, C-terminal"/>
    <property type="match status" value="3"/>
</dbReference>
<feature type="domain" description="P/Homo B" evidence="11">
    <location>
        <begin position="1265"/>
        <end position="1412"/>
    </location>
</feature>
<evidence type="ECO:0000313" key="12">
    <source>
        <dbReference type="EMBL" id="CFQ65486.1"/>
    </source>
</evidence>
<dbReference type="EC" id="3.4.21.-" evidence="12"/>
<evidence type="ECO:0000256" key="1">
    <source>
        <dbReference type="ARBA" id="ARBA00001913"/>
    </source>
</evidence>
<evidence type="ECO:0000256" key="6">
    <source>
        <dbReference type="ARBA" id="ARBA00022801"/>
    </source>
</evidence>
<evidence type="ECO:0000259" key="11">
    <source>
        <dbReference type="PROSITE" id="PS51829"/>
    </source>
</evidence>
<reference evidence="12 13" key="1">
    <citation type="submission" date="2015-03" db="EMBL/GenBank/DDBJ databases">
        <authorList>
            <person name="Murphy D."/>
        </authorList>
    </citation>
    <scope>NUCLEOTIDE SEQUENCE [LARGE SCALE GENOMIC DNA]</scope>
    <source>
        <strain evidence="12 13">IP26249</strain>
    </source>
</reference>
<evidence type="ECO:0000256" key="4">
    <source>
        <dbReference type="ARBA" id="ARBA00022670"/>
    </source>
</evidence>
<dbReference type="Pfam" id="PF00353">
    <property type="entry name" value="HemolysinCabind"/>
    <property type="match status" value="4"/>
</dbReference>
<keyword evidence="5" id="KW-0677">Repeat</keyword>
<evidence type="ECO:0000256" key="5">
    <source>
        <dbReference type="ARBA" id="ARBA00022737"/>
    </source>
</evidence>
<evidence type="ECO:0000313" key="13">
    <source>
        <dbReference type="Proteomes" id="UP000048841"/>
    </source>
</evidence>
<keyword evidence="6 12" id="KW-0378">Hydrolase</keyword>
<protein>
    <submittedName>
        <fullName evidence="12">Putative serine protease</fullName>
        <ecNumber evidence="12">3.4.21.-</ecNumber>
    </submittedName>
</protein>
<dbReference type="Pfam" id="PF00082">
    <property type="entry name" value="Peptidase_S8"/>
    <property type="match status" value="1"/>
</dbReference>
<dbReference type="GO" id="GO:0004252">
    <property type="term" value="F:serine-type endopeptidase activity"/>
    <property type="evidence" value="ECO:0007669"/>
    <property type="project" value="InterPro"/>
</dbReference>
<keyword evidence="3" id="KW-0964">Secreted</keyword>
<dbReference type="SUPFAM" id="SSF49785">
    <property type="entry name" value="Galactose-binding domain-like"/>
    <property type="match status" value="1"/>
</dbReference>
<dbReference type="Pfam" id="PF08548">
    <property type="entry name" value="Peptidase_M10_C"/>
    <property type="match status" value="1"/>
</dbReference>
<feature type="region of interest" description="Disordered" evidence="10">
    <location>
        <begin position="1780"/>
        <end position="1806"/>
    </location>
</feature>
<dbReference type="SUPFAM" id="SSF51120">
    <property type="entry name" value="beta-Roll"/>
    <property type="match status" value="3"/>
</dbReference>
<keyword evidence="8" id="KW-0106">Calcium</keyword>
<evidence type="ECO:0000256" key="3">
    <source>
        <dbReference type="ARBA" id="ARBA00022525"/>
    </source>
</evidence>
<dbReference type="RefSeq" id="WP_023160798.1">
    <property type="nucleotide sequence ID" value="NZ_CGBR01000017.1"/>
</dbReference>
<comment type="caution">
    <text evidence="9">Lacks conserved residue(s) required for the propagation of feature annotation.</text>
</comment>
<dbReference type="Proteomes" id="UP000048841">
    <property type="component" value="Unassembled WGS sequence"/>
</dbReference>
<comment type="subcellular location">
    <subcellularLocation>
        <location evidence="2">Secreted</location>
    </subcellularLocation>
</comment>